<feature type="transmembrane region" description="Helical" evidence="2">
    <location>
        <begin position="157"/>
        <end position="175"/>
    </location>
</feature>
<keyword evidence="2" id="KW-1133">Transmembrane helix</keyword>
<feature type="region of interest" description="Disordered" evidence="1">
    <location>
        <begin position="319"/>
        <end position="346"/>
    </location>
</feature>
<feature type="transmembrane region" description="Helical" evidence="2">
    <location>
        <begin position="111"/>
        <end position="137"/>
    </location>
</feature>
<accession>A0A4Y7QAB2</accession>
<dbReference type="EMBL" id="ML170167">
    <property type="protein sequence ID" value="TDL24211.1"/>
    <property type="molecule type" value="Genomic_DNA"/>
</dbReference>
<feature type="transmembrane region" description="Helical" evidence="2">
    <location>
        <begin position="85"/>
        <end position="104"/>
    </location>
</feature>
<keyword evidence="2" id="KW-0812">Transmembrane</keyword>
<dbReference type="Pfam" id="PF20151">
    <property type="entry name" value="DUF6533"/>
    <property type="match status" value="1"/>
</dbReference>
<evidence type="ECO:0000256" key="2">
    <source>
        <dbReference type="SAM" id="Phobius"/>
    </source>
</evidence>
<reference evidence="4 5" key="1">
    <citation type="submission" date="2018-06" db="EMBL/GenBank/DDBJ databases">
        <title>A transcriptomic atlas of mushroom development highlights an independent origin of complex multicellularity.</title>
        <authorList>
            <consortium name="DOE Joint Genome Institute"/>
            <person name="Krizsan K."/>
            <person name="Almasi E."/>
            <person name="Merenyi Z."/>
            <person name="Sahu N."/>
            <person name="Viragh M."/>
            <person name="Koszo T."/>
            <person name="Mondo S."/>
            <person name="Kiss B."/>
            <person name="Balint B."/>
            <person name="Kues U."/>
            <person name="Barry K."/>
            <person name="Hegedus J.C."/>
            <person name="Henrissat B."/>
            <person name="Johnson J."/>
            <person name="Lipzen A."/>
            <person name="Ohm R."/>
            <person name="Nagy I."/>
            <person name="Pangilinan J."/>
            <person name="Yan J."/>
            <person name="Xiong Y."/>
            <person name="Grigoriev I.V."/>
            <person name="Hibbett D.S."/>
            <person name="Nagy L.G."/>
        </authorList>
    </citation>
    <scope>NUCLEOTIDE SEQUENCE [LARGE SCALE GENOMIC DNA]</scope>
    <source>
        <strain evidence="4 5">SZMC22713</strain>
    </source>
</reference>
<evidence type="ECO:0000313" key="5">
    <source>
        <dbReference type="Proteomes" id="UP000294933"/>
    </source>
</evidence>
<dbReference type="InterPro" id="IPR045340">
    <property type="entry name" value="DUF6533"/>
</dbReference>
<dbReference type="STRING" id="50990.A0A4Y7QAB2"/>
<evidence type="ECO:0000259" key="3">
    <source>
        <dbReference type="Pfam" id="PF20151"/>
    </source>
</evidence>
<feature type="transmembrane region" description="Helical" evidence="2">
    <location>
        <begin position="45"/>
        <end position="65"/>
    </location>
</feature>
<protein>
    <recommendedName>
        <fullName evidence="3">DUF6533 domain-containing protein</fullName>
    </recommendedName>
</protein>
<name>A0A4Y7QAB2_9AGAM</name>
<dbReference type="OrthoDB" id="3329341at2759"/>
<sequence length="346" mass="38460">MSDQESAAAQIQAYINLFSQIYDYFLTLDQEISEFWHRKFSLASLLFYINRYLFWALVVMQLFFVTYPLDDVSCNVIGRVQDSSSLVTLLAVILIFTLRTWAIYLKDWKILAVVGLAGAAKLSVNLIIVISSSGYFSLPGDVCGHNPSPGYDDLTKASGFLSMTFDTVTFWLTFYKTVGAAIQMRKFGMTDSLTYFLLRDVRKGRLILNGVAVTSVLTTKVPAMSPESQMILTSLTGSLTNIMVNHLLLNLRQISHADMCLTSSDKDHRTLTVPEFASDPILGNIGAPLRQSSSDIQLEQEDYDIFDVESPTKVSTFALAGRQSSSTPPPPDISRIHKLQTGEDKG</sequence>
<gene>
    <name evidence="4" type="ORF">BD410DRAFT_854265</name>
</gene>
<organism evidence="4 5">
    <name type="scientific">Rickenella mellea</name>
    <dbReference type="NCBI Taxonomy" id="50990"/>
    <lineage>
        <taxon>Eukaryota</taxon>
        <taxon>Fungi</taxon>
        <taxon>Dikarya</taxon>
        <taxon>Basidiomycota</taxon>
        <taxon>Agaricomycotina</taxon>
        <taxon>Agaricomycetes</taxon>
        <taxon>Hymenochaetales</taxon>
        <taxon>Rickenellaceae</taxon>
        <taxon>Rickenella</taxon>
    </lineage>
</organism>
<proteinExistence type="predicted"/>
<dbReference type="AlphaFoldDB" id="A0A4Y7QAB2"/>
<dbReference type="Proteomes" id="UP000294933">
    <property type="component" value="Unassembled WGS sequence"/>
</dbReference>
<evidence type="ECO:0000256" key="1">
    <source>
        <dbReference type="SAM" id="MobiDB-lite"/>
    </source>
</evidence>
<keyword evidence="2" id="KW-0472">Membrane</keyword>
<feature type="domain" description="DUF6533" evidence="3">
    <location>
        <begin position="21"/>
        <end position="53"/>
    </location>
</feature>
<evidence type="ECO:0000313" key="4">
    <source>
        <dbReference type="EMBL" id="TDL24211.1"/>
    </source>
</evidence>
<dbReference type="VEuPathDB" id="FungiDB:BD410DRAFT_854265"/>
<keyword evidence="5" id="KW-1185">Reference proteome</keyword>